<keyword evidence="5" id="KW-1185">Reference proteome</keyword>
<reference evidence="5" key="1">
    <citation type="journal article" date="2013" name="Science">
        <title>The Amborella genome and the evolution of flowering plants.</title>
        <authorList>
            <consortium name="Amborella Genome Project"/>
        </authorList>
    </citation>
    <scope>NUCLEOTIDE SEQUENCE [LARGE SCALE GENOMIC DNA]</scope>
</reference>
<evidence type="ECO:0000256" key="3">
    <source>
        <dbReference type="SAM" id="SignalP"/>
    </source>
</evidence>
<dbReference type="SUPFAM" id="SSF50630">
    <property type="entry name" value="Acid proteases"/>
    <property type="match status" value="1"/>
</dbReference>
<evidence type="ECO:0000256" key="1">
    <source>
        <dbReference type="ARBA" id="ARBA00022670"/>
    </source>
</evidence>
<dbReference type="EMBL" id="KI392405">
    <property type="protein sequence ID" value="ERN16891.1"/>
    <property type="molecule type" value="Genomic_DNA"/>
</dbReference>
<evidence type="ECO:0008006" key="6">
    <source>
        <dbReference type="Google" id="ProtNLM"/>
    </source>
</evidence>
<feature type="chain" id="PRO_5004658395" description="Gnk2-homologous domain-containing protein" evidence="3">
    <location>
        <begin position="27"/>
        <end position="194"/>
    </location>
</feature>
<protein>
    <recommendedName>
        <fullName evidence="6">Gnk2-homologous domain-containing protein</fullName>
    </recommendedName>
</protein>
<dbReference type="AlphaFoldDB" id="U5CUA6"/>
<dbReference type="GO" id="GO:0006508">
    <property type="term" value="P:proteolysis"/>
    <property type="evidence" value="ECO:0007669"/>
    <property type="project" value="UniProtKB-KW"/>
</dbReference>
<dbReference type="InterPro" id="IPR051708">
    <property type="entry name" value="Plant_Aspart_Prot_A1"/>
</dbReference>
<keyword evidence="1" id="KW-0645">Protease</keyword>
<dbReference type="eggNOG" id="KOG1339">
    <property type="taxonomic scope" value="Eukaryota"/>
</dbReference>
<feature type="signal peptide" evidence="3">
    <location>
        <begin position="1"/>
        <end position="26"/>
    </location>
</feature>
<dbReference type="Proteomes" id="UP000017836">
    <property type="component" value="Unassembled WGS sequence"/>
</dbReference>
<name>U5CUA6_AMBTC</name>
<evidence type="ECO:0000313" key="5">
    <source>
        <dbReference type="Proteomes" id="UP000017836"/>
    </source>
</evidence>
<evidence type="ECO:0000313" key="4">
    <source>
        <dbReference type="EMBL" id="ERN16891.1"/>
    </source>
</evidence>
<dbReference type="Gramene" id="ERN16891">
    <property type="protein sequence ID" value="ERN16891"/>
    <property type="gene ID" value="AMTR_s00057p00163620"/>
</dbReference>
<dbReference type="PANTHER" id="PTHR47967:SF128">
    <property type="entry name" value="ASPARTIC PROTEINASE CDR1-LIKE"/>
    <property type="match status" value="1"/>
</dbReference>
<organism evidence="4 5">
    <name type="scientific">Amborella trichopoda</name>
    <dbReference type="NCBI Taxonomy" id="13333"/>
    <lineage>
        <taxon>Eukaryota</taxon>
        <taxon>Viridiplantae</taxon>
        <taxon>Streptophyta</taxon>
        <taxon>Embryophyta</taxon>
        <taxon>Tracheophyta</taxon>
        <taxon>Spermatophyta</taxon>
        <taxon>Magnoliopsida</taxon>
        <taxon>Amborellales</taxon>
        <taxon>Amborellaceae</taxon>
        <taxon>Amborella</taxon>
    </lineage>
</organism>
<dbReference type="InterPro" id="IPR021109">
    <property type="entry name" value="Peptidase_aspartic_dom_sf"/>
</dbReference>
<dbReference type="PANTHER" id="PTHR47967">
    <property type="entry name" value="OS07G0603500 PROTEIN-RELATED"/>
    <property type="match status" value="1"/>
</dbReference>
<dbReference type="HOGENOM" id="CLU_1404184_0_0_1"/>
<keyword evidence="2" id="KW-0378">Hydrolase</keyword>
<dbReference type="GO" id="GO:0008233">
    <property type="term" value="F:peptidase activity"/>
    <property type="evidence" value="ECO:0007669"/>
    <property type="project" value="UniProtKB-KW"/>
</dbReference>
<keyword evidence="3" id="KW-0732">Signal</keyword>
<gene>
    <name evidence="4" type="ORF">AMTR_s00057p00163620</name>
</gene>
<accession>U5CUA6</accession>
<dbReference type="Gene3D" id="2.40.70.10">
    <property type="entry name" value="Acid Proteases"/>
    <property type="match status" value="1"/>
</dbReference>
<proteinExistence type="predicted"/>
<sequence>MVESMAQMLMLFTISIFSYLCSPSSGIKVTLIHGDDPKSPFYNPKASEYELFQQAFDRSVARYKYLSSLATGEYSPTALRAFMQSIPGEFLMTVGGIGSPQNTSCCLTVGGMWTQCLPCYQCYPQQVPVFNPYKSSTGPLQITPLEGPLKAMHRHGMPFYDSVQRWIYVTGNIIIDILTFEPINPSTSNYSQCL</sequence>
<evidence type="ECO:0000256" key="2">
    <source>
        <dbReference type="ARBA" id="ARBA00022801"/>
    </source>
</evidence>